<name>A0A1B6CI74_9HEMI</name>
<dbReference type="GO" id="GO:0006820">
    <property type="term" value="P:monoatomic anion transport"/>
    <property type="evidence" value="ECO:0007669"/>
    <property type="project" value="TreeGrafter"/>
</dbReference>
<comment type="subcellular location">
    <subcellularLocation>
        <location evidence="1">Membrane</location>
        <topology evidence="1">Multi-pass membrane protein</topology>
    </subcellularLocation>
</comment>
<evidence type="ECO:0000256" key="2">
    <source>
        <dbReference type="ARBA" id="ARBA00022692"/>
    </source>
</evidence>
<feature type="non-terminal residue" evidence="6">
    <location>
        <position position="1"/>
    </location>
</feature>
<evidence type="ECO:0000256" key="1">
    <source>
        <dbReference type="ARBA" id="ARBA00004141"/>
    </source>
</evidence>
<dbReference type="InterPro" id="IPR050382">
    <property type="entry name" value="MFS_Na/Anion_cotransporter"/>
</dbReference>
<dbReference type="AlphaFoldDB" id="A0A1B6CI74"/>
<dbReference type="SUPFAM" id="SSF103473">
    <property type="entry name" value="MFS general substrate transporter"/>
    <property type="match status" value="1"/>
</dbReference>
<feature type="transmembrane region" description="Helical" evidence="5">
    <location>
        <begin position="61"/>
        <end position="78"/>
    </location>
</feature>
<accession>A0A1B6CI74</accession>
<proteinExistence type="predicted"/>
<dbReference type="PANTHER" id="PTHR11662">
    <property type="entry name" value="SOLUTE CARRIER FAMILY 17"/>
    <property type="match status" value="1"/>
</dbReference>
<dbReference type="InterPro" id="IPR036259">
    <property type="entry name" value="MFS_trans_sf"/>
</dbReference>
<keyword evidence="3 5" id="KW-1133">Transmembrane helix</keyword>
<gene>
    <name evidence="6" type="ORF">g.2017</name>
</gene>
<dbReference type="EMBL" id="GEDC01024215">
    <property type="protein sequence ID" value="JAS13083.1"/>
    <property type="molecule type" value="Transcribed_RNA"/>
</dbReference>
<keyword evidence="2 5" id="KW-0812">Transmembrane</keyword>
<feature type="transmembrane region" description="Helical" evidence="5">
    <location>
        <begin position="90"/>
        <end position="110"/>
    </location>
</feature>
<dbReference type="GO" id="GO:0022857">
    <property type="term" value="F:transmembrane transporter activity"/>
    <property type="evidence" value="ECO:0007669"/>
    <property type="project" value="TreeGrafter"/>
</dbReference>
<dbReference type="GO" id="GO:0016020">
    <property type="term" value="C:membrane"/>
    <property type="evidence" value="ECO:0007669"/>
    <property type="project" value="UniProtKB-SubCell"/>
</dbReference>
<evidence type="ECO:0000256" key="5">
    <source>
        <dbReference type="SAM" id="Phobius"/>
    </source>
</evidence>
<reference evidence="6" key="1">
    <citation type="submission" date="2015-12" db="EMBL/GenBank/DDBJ databases">
        <title>De novo transcriptome assembly of four potential Pierce s Disease insect vectors from Arizona vineyards.</title>
        <authorList>
            <person name="Tassone E.E."/>
        </authorList>
    </citation>
    <scope>NUCLEOTIDE SEQUENCE</scope>
</reference>
<keyword evidence="4 5" id="KW-0472">Membrane</keyword>
<dbReference type="PANTHER" id="PTHR11662:SF399">
    <property type="entry name" value="FI19708P1-RELATED"/>
    <property type="match status" value="1"/>
</dbReference>
<evidence type="ECO:0000313" key="6">
    <source>
        <dbReference type="EMBL" id="JAS13083.1"/>
    </source>
</evidence>
<evidence type="ECO:0000256" key="4">
    <source>
        <dbReference type="ARBA" id="ARBA00023136"/>
    </source>
</evidence>
<protein>
    <recommendedName>
        <fullName evidence="7">Major facilitator superfamily (MFS) profile domain-containing protein</fullName>
    </recommendedName>
</protein>
<dbReference type="Gene3D" id="1.20.1250.20">
    <property type="entry name" value="MFS general substrate transporter like domains"/>
    <property type="match status" value="1"/>
</dbReference>
<evidence type="ECO:0008006" key="7">
    <source>
        <dbReference type="Google" id="ProtNLM"/>
    </source>
</evidence>
<evidence type="ECO:0000256" key="3">
    <source>
        <dbReference type="ARBA" id="ARBA00022989"/>
    </source>
</evidence>
<organism evidence="6">
    <name type="scientific">Clastoptera arizonana</name>
    <name type="common">Arizona spittle bug</name>
    <dbReference type="NCBI Taxonomy" id="38151"/>
    <lineage>
        <taxon>Eukaryota</taxon>
        <taxon>Metazoa</taxon>
        <taxon>Ecdysozoa</taxon>
        <taxon>Arthropoda</taxon>
        <taxon>Hexapoda</taxon>
        <taxon>Insecta</taxon>
        <taxon>Pterygota</taxon>
        <taxon>Neoptera</taxon>
        <taxon>Paraneoptera</taxon>
        <taxon>Hemiptera</taxon>
        <taxon>Auchenorrhyncha</taxon>
        <taxon>Cercopoidea</taxon>
        <taxon>Clastopteridae</taxon>
        <taxon>Clastoptera</taxon>
    </lineage>
</organism>
<feature type="transmembrane region" description="Helical" evidence="5">
    <location>
        <begin position="21"/>
        <end position="41"/>
    </location>
</feature>
<sequence length="153" mass="16315">LGMMIPAACLFGVTLTSSLNVTITLLIAAIALNFGIGYGFLTNHLDLAPNFASPLMGVTNSLGNSASFLAPLVAGRILKDESDLKQWNTVFYIMALIFIIGNIAFVIFGTTELQAWNGPKKTPDDEATEIPLTNIPKAIIVQNKDDTNSLSNG</sequence>